<dbReference type="EMBL" id="LYUD01000153">
    <property type="protein sequence ID" value="OAZ61655.1"/>
    <property type="molecule type" value="Genomic_DNA"/>
</dbReference>
<keyword evidence="1" id="KW-0378">Hydrolase</keyword>
<dbReference type="PANTHER" id="PTHR32114">
    <property type="entry name" value="ABC TRANSPORTER ABCH.3"/>
    <property type="match status" value="1"/>
</dbReference>
<name>A0A1A0CG33_ACEPA</name>
<dbReference type="RefSeq" id="WP_003630063.1">
    <property type="nucleotide sequence ID" value="NZ_LYUD01000153.1"/>
</dbReference>
<dbReference type="Gene3D" id="3.40.50.300">
    <property type="entry name" value="P-loop containing nucleotide triphosphate hydrolases"/>
    <property type="match status" value="2"/>
</dbReference>
<sequence length="901" mass="100527">MILTDIQLECVRRFTSPVRLEGLGKGLNVLAAPNEAGKSTLLMALRAALTLRHGSKAQPVKEMQPYGGGAPHIGVGFEWSGKPCWLEKRFMKGAFARLDLGQERFDGDTAEERLNALLELEKDGRTEATGLWNALLVRQGESFVAPVLNNAGRSSIQNCLEQGVQEVTGIAAAGALLERVKARLGQLQTAATGRPTGRYKQLLDDQAKAAENLKSLHAKRTALEEDLVLLEQTRRTLREQENPERQKQEEQELHKLREERDRLRNLDAEEKAAQARKAAALQQFQNIRDEEERRKEYRAECTRLEQVIAASTQELAELAEHEKAANLRYQAAQAECQKAVQQHQVRRAILHHVMQQREVQHMEAALLRQRENLKHVQERFAQIEQAQVAFDALPMDEAKIQRLRKAAQKVATLEQHLQAQATVLEMDLLPQAQQRVVLNGQACASGKSLLHAPAELQIEGIGRFIITPSVGGDTVELQQALQIAQAALTDLLQQAGCLNVEDAEQQYEKHCLAERQLKEAKAVFAATAPSKKGVNPDQVLLELRHVLAKEEAAYAQKKQTLAQNLASQIGSADECDLNCQPDEAVQQEQEAALAVDRAREKERDAQQALITAKTALDKANAAQQQHEVGLTRVQRELALWQGREPDVALAQRKQLCQQEQEAAQAAVEHCEHARQKERPLAVVESGIQRREQAQKTDGETIARLREDIRERETRVRGAEGEGLDERIAEADRLQQRLNMEVAACTRDRSALVLLDQVLSKAEQEQTARYMGPLVKTMQPAFSALFPGAELEMDADFGVAALSRNQREDVADLSDGTREQIAVLVRLGFAEMLHGRGVPAILVLDDALSFADPMRLERLFDVLAEAATRFQILIFTCHAQLFAPLRGRMLSLRPQESFTSPR</sequence>
<dbReference type="PANTHER" id="PTHR32114:SF2">
    <property type="entry name" value="ABC TRANSPORTER ABCH.3"/>
    <property type="match status" value="1"/>
</dbReference>
<protein>
    <submittedName>
        <fullName evidence="1">Putative abhydrolase domain-containing protein</fullName>
    </submittedName>
</protein>
<evidence type="ECO:0000313" key="1">
    <source>
        <dbReference type="EMBL" id="OAZ61655.1"/>
    </source>
</evidence>
<accession>A0A1A0CG33</accession>
<proteinExistence type="predicted"/>
<organism evidence="1 2">
    <name type="scientific">Acetobacter pasteurianus</name>
    <name type="common">Acetobacter turbidans</name>
    <dbReference type="NCBI Taxonomy" id="438"/>
    <lineage>
        <taxon>Bacteria</taxon>
        <taxon>Pseudomonadati</taxon>
        <taxon>Pseudomonadota</taxon>
        <taxon>Alphaproteobacteria</taxon>
        <taxon>Acetobacterales</taxon>
        <taxon>Acetobacteraceae</taxon>
        <taxon>Acetobacter</taxon>
    </lineage>
</organism>
<reference evidence="1 2" key="1">
    <citation type="submission" date="2016-05" db="EMBL/GenBank/DDBJ databases">
        <title>Genome sequencing of Acetobacter pasteurianus strain SRCM100623.</title>
        <authorList>
            <person name="Song Y.R."/>
        </authorList>
    </citation>
    <scope>NUCLEOTIDE SEQUENCE [LARGE SCALE GENOMIC DNA]</scope>
    <source>
        <strain evidence="1 2">SRCM100623</strain>
    </source>
</reference>
<evidence type="ECO:0000313" key="2">
    <source>
        <dbReference type="Proteomes" id="UP000093796"/>
    </source>
</evidence>
<dbReference type="PATRIC" id="fig|438.15.peg.2920"/>
<dbReference type="OrthoDB" id="7069379at2"/>
<gene>
    <name evidence="1" type="ORF">SRCM100623_02633</name>
</gene>
<dbReference type="GO" id="GO:0016787">
    <property type="term" value="F:hydrolase activity"/>
    <property type="evidence" value="ECO:0007669"/>
    <property type="project" value="UniProtKB-KW"/>
</dbReference>
<comment type="caution">
    <text evidence="1">The sequence shown here is derived from an EMBL/GenBank/DDBJ whole genome shotgun (WGS) entry which is preliminary data.</text>
</comment>
<dbReference type="InterPro" id="IPR027417">
    <property type="entry name" value="P-loop_NTPase"/>
</dbReference>
<dbReference type="eggNOG" id="COG0419">
    <property type="taxonomic scope" value="Bacteria"/>
</dbReference>
<dbReference type="Proteomes" id="UP000093796">
    <property type="component" value="Unassembled WGS sequence"/>
</dbReference>
<dbReference type="SUPFAM" id="SSF52540">
    <property type="entry name" value="P-loop containing nucleoside triphosphate hydrolases"/>
    <property type="match status" value="1"/>
</dbReference>
<dbReference type="AlphaFoldDB" id="A0A1A0CG33"/>